<keyword evidence="1" id="KW-0808">Transferase</keyword>
<feature type="domain" description="Galactosyltransferase C-terminal" evidence="5">
    <location>
        <begin position="287"/>
        <end position="333"/>
    </location>
</feature>
<dbReference type="Pfam" id="PF00535">
    <property type="entry name" value="Glycos_transf_2"/>
    <property type="match status" value="1"/>
</dbReference>
<proteinExistence type="predicted"/>
<evidence type="ECO:0000256" key="3">
    <source>
        <dbReference type="SAM" id="Phobius"/>
    </source>
</evidence>
<dbReference type="GO" id="GO:0004653">
    <property type="term" value="F:polypeptide N-acetylgalactosaminyltransferase activity"/>
    <property type="evidence" value="ECO:0007669"/>
    <property type="project" value="TreeGrafter"/>
</dbReference>
<dbReference type="GO" id="GO:0006493">
    <property type="term" value="P:protein O-linked glycosylation"/>
    <property type="evidence" value="ECO:0007669"/>
    <property type="project" value="TreeGrafter"/>
</dbReference>
<dbReference type="EMBL" id="CAJNNW010003789">
    <property type="protein sequence ID" value="CAE8645738.1"/>
    <property type="molecule type" value="Genomic_DNA"/>
</dbReference>
<dbReference type="InterPro" id="IPR001173">
    <property type="entry name" value="Glyco_trans_2-like"/>
</dbReference>
<dbReference type="InterPro" id="IPR029044">
    <property type="entry name" value="Nucleotide-diphossugar_trans"/>
</dbReference>
<comment type="caution">
    <text evidence="6">The sequence shown here is derived from an EMBL/GenBank/DDBJ whole genome shotgun (WGS) entry which is preliminary data.</text>
</comment>
<evidence type="ECO:0000256" key="1">
    <source>
        <dbReference type="ARBA" id="ARBA00022679"/>
    </source>
</evidence>
<organism evidence="6 7">
    <name type="scientific">Polarella glacialis</name>
    <name type="common">Dinoflagellate</name>
    <dbReference type="NCBI Taxonomy" id="89957"/>
    <lineage>
        <taxon>Eukaryota</taxon>
        <taxon>Sar</taxon>
        <taxon>Alveolata</taxon>
        <taxon>Dinophyceae</taxon>
        <taxon>Suessiales</taxon>
        <taxon>Suessiaceae</taxon>
        <taxon>Polarella</taxon>
    </lineage>
</organism>
<dbReference type="Pfam" id="PF02709">
    <property type="entry name" value="Glyco_transf_7C"/>
    <property type="match status" value="1"/>
</dbReference>
<dbReference type="SUPFAM" id="SSF50370">
    <property type="entry name" value="Ricin B-like lectins"/>
    <property type="match status" value="1"/>
</dbReference>
<gene>
    <name evidence="6" type="ORF">PGLA2088_LOCUS4172</name>
</gene>
<accession>A0A813I7B6</accession>
<dbReference type="PANTHER" id="PTHR11675:SF43">
    <property type="entry name" value="POLYPEPTIDE N-ACETYLGALACTOSAMINYLTRANSFERASE 1"/>
    <property type="match status" value="1"/>
</dbReference>
<evidence type="ECO:0000259" key="4">
    <source>
        <dbReference type="Pfam" id="PF00535"/>
    </source>
</evidence>
<evidence type="ECO:0000313" key="7">
    <source>
        <dbReference type="Proteomes" id="UP000626109"/>
    </source>
</evidence>
<sequence>ASMKGNPKSSVPKYTIRVLLIWLVPVGSAFFGCYLFVPFLLAAFLTPIEVPKVRARLCGNRAKKTLPCLKVPALLRLSVLWLLQVWWVILFRAGSTSGDESSGEADFDLVEASSGIDPGTLVWKPQTMSVVLPCAGEGVYALNTVRSVYESMPLGLLHEIIVVDDGTNPPLSESYLGSDVREQYNVKIIRHAETVGLIGAKKDGGDAATGDIVVFFDCHVAPQPGWHDSFMRLIGENYRRIVTPVITELDVGTWKQRSANSGIAKCYLTWDADFKWFESEDPYVPVLSGGLLGMSKRWWNETGGYDAQMVGWGGENLDQSLRSWLCGGEIMMAKDSFVAHMWRTGDPRTKPRYTVKAGAAAKNRMRAAVAWFGDFSQKLSSFPSLHADLLEADGSPWYGNLENINEVRDRLQCKPFAWFMHRFKHVYQDGGLIPPETFAIRSRGSSRGSSSSSLCLTFTGQAGTSQDGKGFAVLRECNPDDERQRWHGANRDTEIKGQPCCSGLRAWNTDQCIQDVTAGQLHSFVCDITGHSRGQAWLLDADGQLRQRSKGGFMSNKCIGVDDQGMTQVQTCQSAGSQGPWIKESAREPVESQLYRKALVDMGYPAE</sequence>
<keyword evidence="3" id="KW-0812">Transmembrane</keyword>
<keyword evidence="2" id="KW-1015">Disulfide bond</keyword>
<keyword evidence="3" id="KW-1133">Transmembrane helix</keyword>
<dbReference type="PROSITE" id="PS50231">
    <property type="entry name" value="RICIN_B_LECTIN"/>
    <property type="match status" value="1"/>
</dbReference>
<dbReference type="GO" id="GO:0005794">
    <property type="term" value="C:Golgi apparatus"/>
    <property type="evidence" value="ECO:0007669"/>
    <property type="project" value="TreeGrafter"/>
</dbReference>
<evidence type="ECO:0008006" key="8">
    <source>
        <dbReference type="Google" id="ProtNLM"/>
    </source>
</evidence>
<dbReference type="InterPro" id="IPR035992">
    <property type="entry name" value="Ricin_B-like_lectins"/>
</dbReference>
<dbReference type="Gene3D" id="3.90.550.10">
    <property type="entry name" value="Spore Coat Polysaccharide Biosynthesis Protein SpsA, Chain A"/>
    <property type="match status" value="1"/>
</dbReference>
<reference evidence="6" key="1">
    <citation type="submission" date="2021-02" db="EMBL/GenBank/DDBJ databases">
        <authorList>
            <person name="Dougan E. K."/>
            <person name="Rhodes N."/>
            <person name="Thang M."/>
            <person name="Chan C."/>
        </authorList>
    </citation>
    <scope>NUCLEOTIDE SEQUENCE</scope>
</reference>
<protein>
    <recommendedName>
        <fullName evidence="8">Polypeptide N-acetylgalactosaminyltransferase</fullName>
    </recommendedName>
</protein>
<dbReference type="PANTHER" id="PTHR11675">
    <property type="entry name" value="N-ACETYLGALACTOSAMINYLTRANSFERASE"/>
    <property type="match status" value="1"/>
</dbReference>
<keyword evidence="3" id="KW-0472">Membrane</keyword>
<dbReference type="InterPro" id="IPR027791">
    <property type="entry name" value="Galactosyl_T_C"/>
</dbReference>
<dbReference type="Proteomes" id="UP000626109">
    <property type="component" value="Unassembled WGS sequence"/>
</dbReference>
<feature type="transmembrane region" description="Helical" evidence="3">
    <location>
        <begin position="20"/>
        <end position="45"/>
    </location>
</feature>
<dbReference type="Gene3D" id="2.80.10.50">
    <property type="match status" value="1"/>
</dbReference>
<feature type="domain" description="Glycosyltransferase 2-like" evidence="4">
    <location>
        <begin position="129"/>
        <end position="259"/>
    </location>
</feature>
<evidence type="ECO:0000313" key="6">
    <source>
        <dbReference type="EMBL" id="CAE8645738.1"/>
    </source>
</evidence>
<evidence type="ECO:0000259" key="5">
    <source>
        <dbReference type="Pfam" id="PF02709"/>
    </source>
</evidence>
<dbReference type="AlphaFoldDB" id="A0A813I7B6"/>
<dbReference type="SUPFAM" id="SSF53448">
    <property type="entry name" value="Nucleotide-diphospho-sugar transferases"/>
    <property type="match status" value="1"/>
</dbReference>
<feature type="non-terminal residue" evidence="6">
    <location>
        <position position="1"/>
    </location>
</feature>
<evidence type="ECO:0000256" key="2">
    <source>
        <dbReference type="ARBA" id="ARBA00023157"/>
    </source>
</evidence>
<name>A0A813I7B6_POLGL</name>